<dbReference type="AlphaFoldDB" id="A0A1M2VCA5"/>
<sequence length="103" mass="11460">MSSDLQLKQFTDRRDIDQPLEIVYRSGDRIRVPDLTWLPESMISAAATRLKEYLVRGSPSTGRQWEALGFVVQLETAAGASSPSIYPKCPCADAVSKVIDQYP</sequence>
<organism evidence="1 2">
    <name type="scientific">Trametes pubescens</name>
    <name type="common">White-rot fungus</name>
    <dbReference type="NCBI Taxonomy" id="154538"/>
    <lineage>
        <taxon>Eukaryota</taxon>
        <taxon>Fungi</taxon>
        <taxon>Dikarya</taxon>
        <taxon>Basidiomycota</taxon>
        <taxon>Agaricomycotina</taxon>
        <taxon>Agaricomycetes</taxon>
        <taxon>Polyporales</taxon>
        <taxon>Polyporaceae</taxon>
        <taxon>Trametes</taxon>
    </lineage>
</organism>
<evidence type="ECO:0000313" key="2">
    <source>
        <dbReference type="Proteomes" id="UP000184267"/>
    </source>
</evidence>
<gene>
    <name evidence="1" type="ORF">TRAPUB_4029</name>
</gene>
<reference evidence="1 2" key="1">
    <citation type="submission" date="2016-10" db="EMBL/GenBank/DDBJ databases">
        <title>Genome sequence of the basidiomycete white-rot fungus Trametes pubescens.</title>
        <authorList>
            <person name="Makela M.R."/>
            <person name="Granchi Z."/>
            <person name="Peng M."/>
            <person name="De Vries R.P."/>
            <person name="Grigoriev I."/>
            <person name="Riley R."/>
            <person name="Hilden K."/>
        </authorList>
    </citation>
    <scope>NUCLEOTIDE SEQUENCE [LARGE SCALE GENOMIC DNA]</scope>
    <source>
        <strain evidence="1 2">FBCC735</strain>
    </source>
</reference>
<evidence type="ECO:0000313" key="1">
    <source>
        <dbReference type="EMBL" id="OJT05204.1"/>
    </source>
</evidence>
<dbReference type="Proteomes" id="UP000184267">
    <property type="component" value="Unassembled WGS sequence"/>
</dbReference>
<protein>
    <submittedName>
        <fullName evidence="1">Uncharacterized protein</fullName>
    </submittedName>
</protein>
<name>A0A1M2VCA5_TRAPU</name>
<proteinExistence type="predicted"/>
<keyword evidence="2" id="KW-1185">Reference proteome</keyword>
<accession>A0A1M2VCA5</accession>
<comment type="caution">
    <text evidence="1">The sequence shown here is derived from an EMBL/GenBank/DDBJ whole genome shotgun (WGS) entry which is preliminary data.</text>
</comment>
<dbReference type="EMBL" id="MNAD01001480">
    <property type="protein sequence ID" value="OJT05204.1"/>
    <property type="molecule type" value="Genomic_DNA"/>
</dbReference>